<dbReference type="Proteomes" id="UP001060330">
    <property type="component" value="Chromosome"/>
</dbReference>
<evidence type="ECO:0000313" key="3">
    <source>
        <dbReference type="Proteomes" id="UP000460666"/>
    </source>
</evidence>
<proteinExistence type="predicted"/>
<gene>
    <name evidence="1" type="ORF">F2Z89_00330</name>
    <name evidence="2" type="ORF">NXX45_12910</name>
</gene>
<dbReference type="KEGG" id="bfb:VU15_07950"/>
<reference evidence="2" key="2">
    <citation type="submission" date="2022-08" db="EMBL/GenBank/DDBJ databases">
        <title>Genome Sequencing of Bacteroides fragilis Group Isolates with Nanopore Technology.</title>
        <authorList>
            <person name="Tisza M.J."/>
            <person name="Smith D."/>
            <person name="Dekker J.P."/>
        </authorList>
    </citation>
    <scope>NUCLEOTIDE SEQUENCE</scope>
    <source>
        <strain evidence="2">BFG-70</strain>
    </source>
</reference>
<protein>
    <submittedName>
        <fullName evidence="1">Uncharacterized protein</fullName>
    </submittedName>
</protein>
<evidence type="ECO:0000313" key="1">
    <source>
        <dbReference type="EMBL" id="KAA5001793.1"/>
    </source>
</evidence>
<accession>A0A642F7H9</accession>
<evidence type="ECO:0000313" key="2">
    <source>
        <dbReference type="EMBL" id="UVR54648.1"/>
    </source>
</evidence>
<organism evidence="1 3">
    <name type="scientific">Bacteroides fragilis</name>
    <dbReference type="NCBI Taxonomy" id="817"/>
    <lineage>
        <taxon>Bacteria</taxon>
        <taxon>Pseudomonadati</taxon>
        <taxon>Bacteroidota</taxon>
        <taxon>Bacteroidia</taxon>
        <taxon>Bacteroidales</taxon>
        <taxon>Bacteroidaceae</taxon>
        <taxon>Bacteroides</taxon>
    </lineage>
</organism>
<dbReference type="AlphaFoldDB" id="A0A642F7H9"/>
<reference evidence="1 3" key="1">
    <citation type="journal article" date="2019" name="Nat. Med.">
        <title>A library of human gut bacterial isolates paired with longitudinal multiomics data enables mechanistic microbiome research.</title>
        <authorList>
            <person name="Poyet M."/>
            <person name="Groussin M."/>
            <person name="Gibbons S.M."/>
            <person name="Avila-Pacheco J."/>
            <person name="Jiang X."/>
            <person name="Kearney S.M."/>
            <person name="Perrotta A.R."/>
            <person name="Berdy B."/>
            <person name="Zhao S."/>
            <person name="Lieberman T.D."/>
            <person name="Swanson P.K."/>
            <person name="Smith M."/>
            <person name="Roesemann S."/>
            <person name="Alexander J.E."/>
            <person name="Rich S.A."/>
            <person name="Livny J."/>
            <person name="Vlamakis H."/>
            <person name="Clish C."/>
            <person name="Bullock K."/>
            <person name="Deik A."/>
            <person name="Scott J."/>
            <person name="Pierce K.A."/>
            <person name="Xavier R.J."/>
            <person name="Alm E.J."/>
        </authorList>
    </citation>
    <scope>NUCLEOTIDE SEQUENCE [LARGE SCALE GENOMIC DNA]</scope>
    <source>
        <strain evidence="1 3">BIOML-A46</strain>
    </source>
</reference>
<dbReference type="Proteomes" id="UP000460666">
    <property type="component" value="Unassembled WGS sequence"/>
</dbReference>
<dbReference type="RefSeq" id="WP_008659656.1">
    <property type="nucleotide sequence ID" value="NZ_CABKOU010000002.1"/>
</dbReference>
<name>A0A642F7H9_BACFG</name>
<dbReference type="EMBL" id="CP103216">
    <property type="protein sequence ID" value="UVR54648.1"/>
    <property type="molecule type" value="Genomic_DNA"/>
</dbReference>
<sequence length="180" mass="20922">MEIYFLDSKSVYNKKEISDKEIPNNVIKVGGLGDYFKYHTILEVPNKRFMLKDLVGLTKLYNTEFAIYTCEDKLYVKKGNKPDLQHGKAGSVTIKKSEQMLIHVHPTYHSVRDHLNVDLQVNSGQVEAIIDYDYNIIVYQNNEVFNKKDAEGIYQTLDIHDVHWPSFLEKNAGYNIEVYI</sequence>
<dbReference type="EMBL" id="VWCJ01000001">
    <property type="protein sequence ID" value="KAA5001793.1"/>
    <property type="molecule type" value="Genomic_DNA"/>
</dbReference>